<feature type="domain" description="Response regulatory" evidence="10">
    <location>
        <begin position="3"/>
        <end position="116"/>
    </location>
</feature>
<dbReference type="InterPro" id="IPR039420">
    <property type="entry name" value="WalR-like"/>
</dbReference>
<keyword evidence="3 8" id="KW-0597">Phosphoprotein</keyword>
<evidence type="ECO:0000256" key="2">
    <source>
        <dbReference type="ARBA" id="ARBA00022490"/>
    </source>
</evidence>
<dbReference type="InterPro" id="IPR001789">
    <property type="entry name" value="Sig_transdc_resp-reg_receiver"/>
</dbReference>
<keyword evidence="2" id="KW-0963">Cytoplasm</keyword>
<dbReference type="EMBL" id="NVDG01000064">
    <property type="protein sequence ID" value="PFU37622.1"/>
    <property type="molecule type" value="Genomic_DNA"/>
</dbReference>
<dbReference type="Gene3D" id="1.10.10.10">
    <property type="entry name" value="Winged helix-like DNA-binding domain superfamily/Winged helix DNA-binding domain"/>
    <property type="match status" value="1"/>
</dbReference>
<dbReference type="SMART" id="SM00862">
    <property type="entry name" value="Trans_reg_C"/>
    <property type="match status" value="1"/>
</dbReference>
<name>A0A2B0TTX2_BACCE</name>
<comment type="subcellular location">
    <subcellularLocation>
        <location evidence="1">Cytoplasm</location>
    </subcellularLocation>
</comment>
<dbReference type="InterPro" id="IPR016032">
    <property type="entry name" value="Sig_transdc_resp-reg_C-effctor"/>
</dbReference>
<dbReference type="CDD" id="cd00383">
    <property type="entry name" value="trans_reg_C"/>
    <property type="match status" value="1"/>
</dbReference>
<dbReference type="InterPro" id="IPR036388">
    <property type="entry name" value="WH-like_DNA-bd_sf"/>
</dbReference>
<feature type="DNA-binding region" description="OmpR/PhoB-type" evidence="9">
    <location>
        <begin position="134"/>
        <end position="232"/>
    </location>
</feature>
<dbReference type="SUPFAM" id="SSF52172">
    <property type="entry name" value="CheY-like"/>
    <property type="match status" value="1"/>
</dbReference>
<evidence type="ECO:0000313" key="12">
    <source>
        <dbReference type="EMBL" id="PFU37622.1"/>
    </source>
</evidence>
<feature type="domain" description="OmpR/PhoB-type" evidence="11">
    <location>
        <begin position="134"/>
        <end position="232"/>
    </location>
</feature>
<dbReference type="InterPro" id="IPR011006">
    <property type="entry name" value="CheY-like_superfamily"/>
</dbReference>
<evidence type="ECO:0000256" key="1">
    <source>
        <dbReference type="ARBA" id="ARBA00004496"/>
    </source>
</evidence>
<dbReference type="PROSITE" id="PS50110">
    <property type="entry name" value="RESPONSE_REGULATORY"/>
    <property type="match status" value="1"/>
</dbReference>
<dbReference type="SMART" id="SM00448">
    <property type="entry name" value="REC"/>
    <property type="match status" value="1"/>
</dbReference>
<dbReference type="GO" id="GO:0000976">
    <property type="term" value="F:transcription cis-regulatory region binding"/>
    <property type="evidence" value="ECO:0007669"/>
    <property type="project" value="TreeGrafter"/>
</dbReference>
<evidence type="ECO:0000259" key="10">
    <source>
        <dbReference type="PROSITE" id="PS50110"/>
    </source>
</evidence>
<dbReference type="PROSITE" id="PS51755">
    <property type="entry name" value="OMPR_PHOB"/>
    <property type="match status" value="1"/>
</dbReference>
<dbReference type="Gene3D" id="3.40.50.2300">
    <property type="match status" value="1"/>
</dbReference>
<feature type="modified residue" description="4-aspartylphosphate" evidence="8">
    <location>
        <position position="52"/>
    </location>
</feature>
<dbReference type="RefSeq" id="WP_098500712.1">
    <property type="nucleotide sequence ID" value="NZ_NUXC01000031.1"/>
</dbReference>
<evidence type="ECO:0000256" key="7">
    <source>
        <dbReference type="ARBA" id="ARBA00023163"/>
    </source>
</evidence>
<evidence type="ECO:0000256" key="3">
    <source>
        <dbReference type="ARBA" id="ARBA00022553"/>
    </source>
</evidence>
<keyword evidence="5" id="KW-0805">Transcription regulation</keyword>
<evidence type="ECO:0000313" key="13">
    <source>
        <dbReference type="Proteomes" id="UP000224076"/>
    </source>
</evidence>
<dbReference type="Pfam" id="PF00072">
    <property type="entry name" value="Response_reg"/>
    <property type="match status" value="1"/>
</dbReference>
<dbReference type="Proteomes" id="UP000224076">
    <property type="component" value="Unassembled WGS sequence"/>
</dbReference>
<dbReference type="GO" id="GO:0000156">
    <property type="term" value="F:phosphorelay response regulator activity"/>
    <property type="evidence" value="ECO:0007669"/>
    <property type="project" value="TreeGrafter"/>
</dbReference>
<evidence type="ECO:0000256" key="4">
    <source>
        <dbReference type="ARBA" id="ARBA00023012"/>
    </source>
</evidence>
<dbReference type="SUPFAM" id="SSF46894">
    <property type="entry name" value="C-terminal effector domain of the bipartite response regulators"/>
    <property type="match status" value="1"/>
</dbReference>
<evidence type="ECO:0000256" key="5">
    <source>
        <dbReference type="ARBA" id="ARBA00023015"/>
    </source>
</evidence>
<accession>A0A2B0TTX2</accession>
<keyword evidence="7" id="KW-0804">Transcription</keyword>
<dbReference type="CDD" id="cd18159">
    <property type="entry name" value="REC_OmpR_NsrR-like"/>
    <property type="match status" value="1"/>
</dbReference>
<dbReference type="Gene3D" id="6.10.250.690">
    <property type="match status" value="1"/>
</dbReference>
<proteinExistence type="predicted"/>
<comment type="caution">
    <text evidence="12">The sequence shown here is derived from an EMBL/GenBank/DDBJ whole genome shotgun (WGS) entry which is preliminary data.</text>
</comment>
<dbReference type="Pfam" id="PF00486">
    <property type="entry name" value="Trans_reg_C"/>
    <property type="match status" value="1"/>
</dbReference>
<organism evidence="12 13">
    <name type="scientific">Bacillus cereus</name>
    <dbReference type="NCBI Taxonomy" id="1396"/>
    <lineage>
        <taxon>Bacteria</taxon>
        <taxon>Bacillati</taxon>
        <taxon>Bacillota</taxon>
        <taxon>Bacilli</taxon>
        <taxon>Bacillales</taxon>
        <taxon>Bacillaceae</taxon>
        <taxon>Bacillus</taxon>
        <taxon>Bacillus cereus group</taxon>
    </lineage>
</organism>
<sequence length="241" mass="28010">MYRIFIIEDDPKISAILKKNMEKYGFEASCASDFRHVLTELEEYEPHLVLLDINLPYFDGYYWCRQIRVRSSIPILFISARAGEMDQVMAIENGGDDYITKPIHLDLLMAKVKSTLRRVYGEYAAMSTDVGTNENEINVYGLRLNIPRNELIWKDQKVELTKNERLLTECFMRKIGKPVSREKLLETLWDDVQFVDDNTLTVNVTRVRKKLEEIGLPNVIETIRKQGYKLSLGDEHVGESL</sequence>
<dbReference type="GO" id="GO:0005829">
    <property type="term" value="C:cytosol"/>
    <property type="evidence" value="ECO:0007669"/>
    <property type="project" value="TreeGrafter"/>
</dbReference>
<dbReference type="InterPro" id="IPR001867">
    <property type="entry name" value="OmpR/PhoB-type_DNA-bd"/>
</dbReference>
<protein>
    <submittedName>
        <fullName evidence="12">DNA-binding response regulator</fullName>
    </submittedName>
</protein>
<keyword evidence="6 9" id="KW-0238">DNA-binding</keyword>
<gene>
    <name evidence="12" type="ORF">COK86_28005</name>
</gene>
<dbReference type="GO" id="GO:0032993">
    <property type="term" value="C:protein-DNA complex"/>
    <property type="evidence" value="ECO:0007669"/>
    <property type="project" value="TreeGrafter"/>
</dbReference>
<evidence type="ECO:0000256" key="8">
    <source>
        <dbReference type="PROSITE-ProRule" id="PRU00169"/>
    </source>
</evidence>
<evidence type="ECO:0000256" key="9">
    <source>
        <dbReference type="PROSITE-ProRule" id="PRU01091"/>
    </source>
</evidence>
<dbReference type="PANTHER" id="PTHR48111:SF43">
    <property type="entry name" value="STAGE 0 SPORULATION PROTEIN A HOMOLOG"/>
    <property type="match status" value="1"/>
</dbReference>
<reference evidence="12 13" key="1">
    <citation type="submission" date="2017-09" db="EMBL/GenBank/DDBJ databases">
        <title>Large-scale bioinformatics analysis of Bacillus genomes uncovers conserved roles of natural products in bacterial physiology.</title>
        <authorList>
            <consortium name="Agbiome Team Llc"/>
            <person name="Bleich R.M."/>
            <person name="Grubbs K.J."/>
            <person name="Santa Maria K.C."/>
            <person name="Allen S.E."/>
            <person name="Farag S."/>
            <person name="Shank E.A."/>
            <person name="Bowers A."/>
        </authorList>
    </citation>
    <scope>NUCLEOTIDE SEQUENCE [LARGE SCALE GENOMIC DNA]</scope>
    <source>
        <strain evidence="12 13">AFS061806</strain>
    </source>
</reference>
<dbReference type="AlphaFoldDB" id="A0A2B0TTX2"/>
<dbReference type="PANTHER" id="PTHR48111">
    <property type="entry name" value="REGULATOR OF RPOS"/>
    <property type="match status" value="1"/>
</dbReference>
<evidence type="ECO:0000256" key="6">
    <source>
        <dbReference type="ARBA" id="ARBA00023125"/>
    </source>
</evidence>
<keyword evidence="4" id="KW-0902">Two-component regulatory system</keyword>
<evidence type="ECO:0000259" key="11">
    <source>
        <dbReference type="PROSITE" id="PS51755"/>
    </source>
</evidence>
<dbReference type="GO" id="GO:0006355">
    <property type="term" value="P:regulation of DNA-templated transcription"/>
    <property type="evidence" value="ECO:0007669"/>
    <property type="project" value="InterPro"/>
</dbReference>